<sequence>MVEQAIYELYGNVDYKKLGLRGRKASPLPGAGMDSPLYLNMSSSKSLLVTLAALLQLNGTERGADIITLKGLDVMDKSASGLSGYPYCSPNGVQNRWWKR</sequence>
<dbReference type="EMBL" id="CP003928">
    <property type="protein sequence ID" value="AGJ62254.1"/>
    <property type="molecule type" value="Genomic_DNA"/>
</dbReference>
<protein>
    <submittedName>
        <fullName evidence="1">Uncharacterized protein</fullName>
    </submittedName>
</protein>
<dbReference type="HOGENOM" id="CLU_2299471_0_0_2"/>
<evidence type="ECO:0000313" key="1">
    <source>
        <dbReference type="EMBL" id="AGJ62254.1"/>
    </source>
</evidence>
<evidence type="ECO:0000313" key="2">
    <source>
        <dbReference type="Proteomes" id="UP000013006"/>
    </source>
</evidence>
<dbReference type="AlphaFoldDB" id="M9U5G8"/>
<accession>M9U5G8</accession>
<proteinExistence type="predicted"/>
<reference evidence="1 2" key="1">
    <citation type="journal article" date="2013" name="Open Biol.">
        <title>Genomics and genetics of Sulfolobus islandicus LAL14/1, a model hyperthermophilic archaeon.</title>
        <authorList>
            <person name="Jaubert C."/>
            <person name="Danioux C."/>
            <person name="Oberto J."/>
            <person name="Cortez D."/>
            <person name="Bize A."/>
            <person name="Krupovic M."/>
            <person name="She Q."/>
            <person name="Forterre P."/>
            <person name="Prangishvili D."/>
            <person name="Sezonov G."/>
        </authorList>
    </citation>
    <scope>NUCLEOTIDE SEQUENCE [LARGE SCALE GENOMIC DNA]</scope>
    <source>
        <strain evidence="1">LAL14/1</strain>
    </source>
</reference>
<dbReference type="Proteomes" id="UP000013006">
    <property type="component" value="Chromosome"/>
</dbReference>
<dbReference type="KEGG" id="sic:SiL_0799"/>
<gene>
    <name evidence="1" type="ORF">SiL_0799</name>
</gene>
<organism>
    <name type="scientific">Saccharolobus islandicus LAL14/1</name>
    <dbReference type="NCBI Taxonomy" id="1241935"/>
    <lineage>
        <taxon>Archaea</taxon>
        <taxon>Thermoproteota</taxon>
        <taxon>Thermoprotei</taxon>
        <taxon>Sulfolobales</taxon>
        <taxon>Sulfolobaceae</taxon>
        <taxon>Saccharolobus</taxon>
    </lineage>
</organism>
<name>M9U5G8_SACIS</name>